<evidence type="ECO:0000313" key="2">
    <source>
        <dbReference type="Proteomes" id="UP001224122"/>
    </source>
</evidence>
<accession>A0ABT9XSD5</accession>
<dbReference type="Proteomes" id="UP001224122">
    <property type="component" value="Unassembled WGS sequence"/>
</dbReference>
<keyword evidence="2" id="KW-1185">Reference proteome</keyword>
<reference evidence="1 2" key="1">
    <citation type="submission" date="2023-07" db="EMBL/GenBank/DDBJ databases">
        <title>Genomic Encyclopedia of Type Strains, Phase IV (KMG-IV): sequencing the most valuable type-strain genomes for metagenomic binning, comparative biology and taxonomic classification.</title>
        <authorList>
            <person name="Goeker M."/>
        </authorList>
    </citation>
    <scope>NUCLEOTIDE SEQUENCE [LARGE SCALE GENOMIC DNA]</scope>
    <source>
        <strain evidence="1 2">DSM 27594</strain>
    </source>
</reference>
<dbReference type="PROSITE" id="PS51257">
    <property type="entry name" value="PROKAR_LIPOPROTEIN"/>
    <property type="match status" value="1"/>
</dbReference>
<dbReference type="RefSeq" id="WP_307406267.1">
    <property type="nucleotide sequence ID" value="NZ_JAUSTW010000002.1"/>
</dbReference>
<comment type="caution">
    <text evidence="1">The sequence shown here is derived from an EMBL/GenBank/DDBJ whole genome shotgun (WGS) entry which is preliminary data.</text>
</comment>
<protein>
    <submittedName>
        <fullName evidence="1">Uncharacterized protein</fullName>
    </submittedName>
</protein>
<gene>
    <name evidence="1" type="ORF">J2S10_001612</name>
</gene>
<name>A0ABT9XSD5_9BACI</name>
<evidence type="ECO:0000313" key="1">
    <source>
        <dbReference type="EMBL" id="MDQ0198471.1"/>
    </source>
</evidence>
<proteinExistence type="predicted"/>
<organism evidence="1 2">
    <name type="scientific">Neobacillus ginsengisoli</name>
    <dbReference type="NCBI Taxonomy" id="904295"/>
    <lineage>
        <taxon>Bacteria</taxon>
        <taxon>Bacillati</taxon>
        <taxon>Bacillota</taxon>
        <taxon>Bacilli</taxon>
        <taxon>Bacillales</taxon>
        <taxon>Bacillaceae</taxon>
        <taxon>Neobacillus</taxon>
    </lineage>
</organism>
<sequence>MKKNVQFLILSMIISGILSGCQMDLPKSEAKLKNGQMDHYSSIQKEIVPVFGQNKIDFPSLFVQYETKGNNVFVECILTGISFREADHSKQKIGKMIVWIDGQKKQEVTSAAFIIKGLSPGNHKLKLEVVNLNNESYGLMKEFSVNISK</sequence>
<dbReference type="EMBL" id="JAUSTW010000002">
    <property type="protein sequence ID" value="MDQ0198471.1"/>
    <property type="molecule type" value="Genomic_DNA"/>
</dbReference>